<dbReference type="PANTHER" id="PTHR45616:SF21">
    <property type="entry name" value="KERATIN, TYPE II CYTOSKELETAL 7"/>
    <property type="match status" value="1"/>
</dbReference>
<dbReference type="InterPro" id="IPR039008">
    <property type="entry name" value="IF_rod_dom"/>
</dbReference>
<evidence type="ECO:0000256" key="1">
    <source>
        <dbReference type="ARBA" id="ARBA00022744"/>
    </source>
</evidence>
<evidence type="ECO:0000256" key="2">
    <source>
        <dbReference type="ARBA" id="ARBA00022754"/>
    </source>
</evidence>
<evidence type="ECO:0000259" key="6">
    <source>
        <dbReference type="PROSITE" id="PS51842"/>
    </source>
</evidence>
<keyword evidence="1" id="KW-0416">Keratin</keyword>
<accession>A0A2D4F1B3</accession>
<evidence type="ECO:0000313" key="7">
    <source>
        <dbReference type="EMBL" id="LAA41279.1"/>
    </source>
</evidence>
<feature type="region of interest" description="Disordered" evidence="5">
    <location>
        <begin position="81"/>
        <end position="104"/>
    </location>
</feature>
<dbReference type="PROSITE" id="PS51842">
    <property type="entry name" value="IF_ROD_2"/>
    <property type="match status" value="1"/>
</dbReference>
<comment type="similarity">
    <text evidence="4">Belongs to the intermediate filament family.</text>
</comment>
<keyword evidence="2 4" id="KW-0403">Intermediate filament</keyword>
<keyword evidence="3" id="KW-0175">Coiled coil</keyword>
<sequence length="104" mass="10616">MAHHLREYHELMNVKLALDIEIATYRKLLEGEESRLSGEGAGSVSMTLVSSGGGGGTYSSGSGLGFGLGSGMGSGALGFTSGAGPSSLKSTYSITSTSRRSTRH</sequence>
<proteinExistence type="inferred from homology"/>
<dbReference type="EMBL" id="IACJ01042155">
    <property type="protein sequence ID" value="LAA41277.1"/>
    <property type="molecule type" value="Transcribed_RNA"/>
</dbReference>
<dbReference type="SUPFAM" id="SSF64593">
    <property type="entry name" value="Intermediate filament protein, coiled coil region"/>
    <property type="match status" value="1"/>
</dbReference>
<evidence type="ECO:0000256" key="3">
    <source>
        <dbReference type="ARBA" id="ARBA00023054"/>
    </source>
</evidence>
<dbReference type="GO" id="GO:0005615">
    <property type="term" value="C:extracellular space"/>
    <property type="evidence" value="ECO:0007669"/>
    <property type="project" value="TreeGrafter"/>
</dbReference>
<dbReference type="GO" id="GO:0045109">
    <property type="term" value="P:intermediate filament organization"/>
    <property type="evidence" value="ECO:0007669"/>
    <property type="project" value="TreeGrafter"/>
</dbReference>
<dbReference type="EMBL" id="IACJ01042156">
    <property type="protein sequence ID" value="LAA41279.1"/>
    <property type="molecule type" value="Transcribed_RNA"/>
</dbReference>
<feature type="compositionally biased region" description="Low complexity" evidence="5">
    <location>
        <begin position="90"/>
        <end position="104"/>
    </location>
</feature>
<dbReference type="Pfam" id="PF00038">
    <property type="entry name" value="Filament"/>
    <property type="match status" value="1"/>
</dbReference>
<feature type="domain" description="IF rod" evidence="6">
    <location>
        <begin position="1"/>
        <end position="36"/>
    </location>
</feature>
<reference evidence="7" key="1">
    <citation type="submission" date="2017-07" db="EMBL/GenBank/DDBJ databases">
        <authorList>
            <person name="Mikheyev A."/>
            <person name="Grau M."/>
        </authorList>
    </citation>
    <scope>NUCLEOTIDE SEQUENCE</scope>
    <source>
        <tissue evidence="7">Venom_gland</tissue>
    </source>
</reference>
<dbReference type="InterPro" id="IPR018039">
    <property type="entry name" value="IF_conserved"/>
</dbReference>
<evidence type="ECO:0000256" key="5">
    <source>
        <dbReference type="SAM" id="MobiDB-lite"/>
    </source>
</evidence>
<dbReference type="GO" id="GO:0031424">
    <property type="term" value="P:keratinization"/>
    <property type="evidence" value="ECO:0007669"/>
    <property type="project" value="TreeGrafter"/>
</dbReference>
<dbReference type="PANTHER" id="PTHR45616">
    <property type="entry name" value="GATA-TYPE DOMAIN-CONTAINING PROTEIN"/>
    <property type="match status" value="1"/>
</dbReference>
<dbReference type="PROSITE" id="PS00226">
    <property type="entry name" value="IF_ROD_1"/>
    <property type="match status" value="1"/>
</dbReference>
<dbReference type="GO" id="GO:0045095">
    <property type="term" value="C:keratin filament"/>
    <property type="evidence" value="ECO:0007669"/>
    <property type="project" value="TreeGrafter"/>
</dbReference>
<evidence type="ECO:0000256" key="4">
    <source>
        <dbReference type="RuleBase" id="RU000685"/>
    </source>
</evidence>
<name>A0A2D4F1B3_MICCO</name>
<reference evidence="7" key="2">
    <citation type="submission" date="2017-11" db="EMBL/GenBank/DDBJ databases">
        <title>Coralsnake Venomics: Analyses of Venom Gland Transcriptomes and Proteomes of Six Brazilian Taxa.</title>
        <authorList>
            <person name="Aird S.D."/>
            <person name="Jorge da Silva N."/>
            <person name="Qiu L."/>
            <person name="Villar-Briones A."/>
            <person name="Aparecida-Saddi V."/>
            <person name="Campos-Telles M.P."/>
            <person name="Grau M."/>
            <person name="Mikheyev A.S."/>
        </authorList>
    </citation>
    <scope>NUCLEOTIDE SEQUENCE</scope>
    <source>
        <tissue evidence="7">Venom_gland</tissue>
    </source>
</reference>
<organism evidence="7">
    <name type="scientific">Micrurus corallinus</name>
    <name type="common">Brazilian coral snake</name>
    <dbReference type="NCBI Taxonomy" id="54390"/>
    <lineage>
        <taxon>Eukaryota</taxon>
        <taxon>Metazoa</taxon>
        <taxon>Chordata</taxon>
        <taxon>Craniata</taxon>
        <taxon>Vertebrata</taxon>
        <taxon>Euteleostomi</taxon>
        <taxon>Lepidosauria</taxon>
        <taxon>Squamata</taxon>
        <taxon>Bifurcata</taxon>
        <taxon>Unidentata</taxon>
        <taxon>Episquamata</taxon>
        <taxon>Toxicofera</taxon>
        <taxon>Serpentes</taxon>
        <taxon>Colubroidea</taxon>
        <taxon>Elapidae</taxon>
        <taxon>Elapinae</taxon>
        <taxon>Micrurus</taxon>
    </lineage>
</organism>
<dbReference type="Gene3D" id="1.20.5.170">
    <property type="match status" value="1"/>
</dbReference>
<protein>
    <recommendedName>
        <fullName evidence="6">IF rod domain-containing protein</fullName>
    </recommendedName>
</protein>
<dbReference type="GO" id="GO:0030280">
    <property type="term" value="F:structural constituent of skin epidermis"/>
    <property type="evidence" value="ECO:0007669"/>
    <property type="project" value="TreeGrafter"/>
</dbReference>
<dbReference type="AlphaFoldDB" id="A0A2D4F1B3"/>